<dbReference type="InterPro" id="IPR005255">
    <property type="entry name" value="PdxA_fam"/>
</dbReference>
<organism evidence="4">
    <name type="scientific">bioreactor metagenome</name>
    <dbReference type="NCBI Taxonomy" id="1076179"/>
    <lineage>
        <taxon>unclassified sequences</taxon>
        <taxon>metagenomes</taxon>
        <taxon>ecological metagenomes</taxon>
    </lineage>
</organism>
<evidence type="ECO:0000313" key="4">
    <source>
        <dbReference type="EMBL" id="MPL94677.1"/>
    </source>
</evidence>
<dbReference type="GO" id="GO:0046872">
    <property type="term" value="F:metal ion binding"/>
    <property type="evidence" value="ECO:0007669"/>
    <property type="project" value="UniProtKB-KW"/>
</dbReference>
<dbReference type="Gene3D" id="3.40.718.10">
    <property type="entry name" value="Isopropylmalate Dehydrogenase"/>
    <property type="match status" value="1"/>
</dbReference>
<protein>
    <submittedName>
        <fullName evidence="4">D-threonate 4-phosphate dehydrogenase</fullName>
        <ecNumber evidence="4">1.1.1.408</ecNumber>
    </submittedName>
</protein>
<dbReference type="PANTHER" id="PTHR30004:SF6">
    <property type="entry name" value="D-THREONATE 4-PHOSPHATE DEHYDROGENASE"/>
    <property type="match status" value="1"/>
</dbReference>
<evidence type="ECO:0000256" key="1">
    <source>
        <dbReference type="ARBA" id="ARBA00022723"/>
    </source>
</evidence>
<sequence>MINNKTIIAITQGDINGIGYEVILKTLAEPRVYDDFVPVIYGSSKAAGFYRKQLDIQGLNLNIINTVEEAHAKKVNIINCTDEDIRVEPGKATEEAGKAAFAALERATADMQKGLVDALVTAPINKKNIQSAEFHFPGHTEYLEQVFGEKNSSLMLLVNDVMRVAVVTGHIPVKNIASVITKELILEKLKTLNQSLKQDFTVIRPRIAVLGLNPHAGDEGVIGDEEETIIKPALAEAQKEGLLCFGPYAADGFFGSGHFNKFDGILAMYHDQGLIPFKTVSMDSGVNYTAGLSAVRTSPAHGTAYDLAGQNLASEESFRQALFMAYDILQNRKLDQEIRSNPLKVEERRERGGRIA</sequence>
<dbReference type="NCBIfam" id="TIGR00557">
    <property type="entry name" value="pdxA"/>
    <property type="match status" value="1"/>
</dbReference>
<evidence type="ECO:0000256" key="3">
    <source>
        <dbReference type="ARBA" id="ARBA00023027"/>
    </source>
</evidence>
<accession>A0A644VTR5</accession>
<keyword evidence="1" id="KW-0479">Metal-binding</keyword>
<keyword evidence="2 4" id="KW-0560">Oxidoreductase</keyword>
<dbReference type="EMBL" id="VSSQ01000437">
    <property type="protein sequence ID" value="MPL94677.1"/>
    <property type="molecule type" value="Genomic_DNA"/>
</dbReference>
<dbReference type="AlphaFoldDB" id="A0A644VTR5"/>
<keyword evidence="3" id="KW-0520">NAD</keyword>
<proteinExistence type="predicted"/>
<dbReference type="GO" id="GO:0016491">
    <property type="term" value="F:oxidoreductase activity"/>
    <property type="evidence" value="ECO:0007669"/>
    <property type="project" value="UniProtKB-KW"/>
</dbReference>
<dbReference type="GO" id="GO:0051287">
    <property type="term" value="F:NAD binding"/>
    <property type="evidence" value="ECO:0007669"/>
    <property type="project" value="InterPro"/>
</dbReference>
<name>A0A644VTR5_9ZZZZ</name>
<reference evidence="4" key="1">
    <citation type="submission" date="2019-08" db="EMBL/GenBank/DDBJ databases">
        <authorList>
            <person name="Kucharzyk K."/>
            <person name="Murdoch R.W."/>
            <person name="Higgins S."/>
            <person name="Loffler F."/>
        </authorList>
    </citation>
    <scope>NUCLEOTIDE SEQUENCE</scope>
</reference>
<dbReference type="PANTHER" id="PTHR30004">
    <property type="entry name" value="4-HYDROXYTHREONINE-4-PHOSPHATE DEHYDROGENASE"/>
    <property type="match status" value="1"/>
</dbReference>
<comment type="caution">
    <text evidence="4">The sequence shown here is derived from an EMBL/GenBank/DDBJ whole genome shotgun (WGS) entry which is preliminary data.</text>
</comment>
<gene>
    <name evidence="4" type="primary">pdxA2_7</name>
    <name evidence="4" type="ORF">SDC9_40832</name>
</gene>
<dbReference type="Pfam" id="PF04166">
    <property type="entry name" value="PdxA"/>
    <property type="match status" value="1"/>
</dbReference>
<dbReference type="SUPFAM" id="SSF53659">
    <property type="entry name" value="Isocitrate/Isopropylmalate dehydrogenase-like"/>
    <property type="match status" value="1"/>
</dbReference>
<dbReference type="EC" id="1.1.1.408" evidence="4"/>
<evidence type="ECO:0000256" key="2">
    <source>
        <dbReference type="ARBA" id="ARBA00023002"/>
    </source>
</evidence>